<dbReference type="InterPro" id="IPR050982">
    <property type="entry name" value="Auxin_biosynth/cation_transpt"/>
</dbReference>
<reference evidence="2 3" key="1">
    <citation type="journal article" date="2012" name="J. Bacteriol.">
        <title>Draft genome sequence of the cyanide-utilizing bacterium Pseudomonas fluorescens strain NCIMB 11764.</title>
        <authorList>
            <person name="Vilo C.A."/>
            <person name="Benedik M.J."/>
            <person name="Kunz D.A."/>
            <person name="Dong Q."/>
        </authorList>
    </citation>
    <scope>NUCLEOTIDE SEQUENCE [LARGE SCALE GENOMIC DNA]</scope>
    <source>
        <strain evidence="2 3">NCIMB 11764</strain>
    </source>
</reference>
<dbReference type="Pfam" id="PF13738">
    <property type="entry name" value="Pyr_redox_3"/>
    <property type="match status" value="1"/>
</dbReference>
<evidence type="ECO:0000313" key="3">
    <source>
        <dbReference type="Proteomes" id="UP000017175"/>
    </source>
</evidence>
<dbReference type="GO" id="GO:0004497">
    <property type="term" value="F:monooxygenase activity"/>
    <property type="evidence" value="ECO:0007669"/>
    <property type="project" value="TreeGrafter"/>
</dbReference>
<dbReference type="EMBL" id="CP010945">
    <property type="protein sequence ID" value="AKV07330.1"/>
    <property type="molecule type" value="Genomic_DNA"/>
</dbReference>
<evidence type="ECO:0000313" key="2">
    <source>
        <dbReference type="EMBL" id="AKV07330.1"/>
    </source>
</evidence>
<sequence>MTHSARDKLDVVIIGGGQSALAVAYFLRRTQLSFVILDAEEGPGGAWRHGWNSLRLFSPSTWSSIPGWMMPPAQEGYPTRNHVIDYLSQYEQRYQFPVERPVRAISVERIESGLRVRSDAKYWDAKIVISATGTWSNPYIPHYPNAELFAGRQLHSAHYVEAHAFAGKKVLVLGGGNSGAQILAEVSKVAETTWVTPAEPVFLPDEVDGRVLFERATQRLKAQQEGRVIDQPIGGLGDIVMVPPVVEAREREALKSVRPFESFTREGVIWADGSETAVDVVIWCTGFRPALQHLEPLGVINIEGRVEVEGTHSIHEPRLWLVGYGEWTGSASATLIGVTRTARSTVNEIATCLGDPSMA</sequence>
<dbReference type="Proteomes" id="UP000017175">
    <property type="component" value="Chromosome"/>
</dbReference>
<dbReference type="PANTHER" id="PTHR43539:SF78">
    <property type="entry name" value="FLAVIN-CONTAINING MONOOXYGENASE"/>
    <property type="match status" value="1"/>
</dbReference>
<dbReference type="SUPFAM" id="SSF51905">
    <property type="entry name" value="FAD/NAD(P)-binding domain"/>
    <property type="match status" value="2"/>
</dbReference>
<dbReference type="PRINTS" id="PR00368">
    <property type="entry name" value="FADPNR"/>
</dbReference>
<keyword evidence="1" id="KW-0560">Oxidoreductase</keyword>
<dbReference type="AlphaFoldDB" id="A0A0K1QPF1"/>
<dbReference type="eggNOG" id="COG2072">
    <property type="taxonomic scope" value="Bacteria"/>
</dbReference>
<gene>
    <name evidence="2" type="ORF">B723_13260</name>
</gene>
<dbReference type="PRINTS" id="PR00469">
    <property type="entry name" value="PNDRDTASEII"/>
</dbReference>
<dbReference type="PANTHER" id="PTHR43539">
    <property type="entry name" value="FLAVIN-BINDING MONOOXYGENASE-LIKE PROTEIN (AFU_ORTHOLOGUE AFUA_4G09220)"/>
    <property type="match status" value="1"/>
</dbReference>
<organism evidence="2 3">
    <name type="scientific">Pseudomonas fluorescens NCIMB 11764</name>
    <dbReference type="NCBI Taxonomy" id="1221522"/>
    <lineage>
        <taxon>Bacteria</taxon>
        <taxon>Pseudomonadati</taxon>
        <taxon>Pseudomonadota</taxon>
        <taxon>Gammaproteobacteria</taxon>
        <taxon>Pseudomonadales</taxon>
        <taxon>Pseudomonadaceae</taxon>
        <taxon>Pseudomonas</taxon>
    </lineage>
</organism>
<protein>
    <submittedName>
        <fullName evidence="2">Pyridine nucleotide-disulfide oxidoreductase</fullName>
    </submittedName>
</protein>
<evidence type="ECO:0000256" key="1">
    <source>
        <dbReference type="ARBA" id="ARBA00023002"/>
    </source>
</evidence>
<accession>A0A0K1QPF1</accession>
<dbReference type="GO" id="GO:0050660">
    <property type="term" value="F:flavin adenine dinucleotide binding"/>
    <property type="evidence" value="ECO:0007669"/>
    <property type="project" value="TreeGrafter"/>
</dbReference>
<proteinExistence type="predicted"/>
<dbReference type="InterPro" id="IPR036188">
    <property type="entry name" value="FAD/NAD-bd_sf"/>
</dbReference>
<name>A0A0K1QPF1_PSEFL</name>
<dbReference type="RefSeq" id="WP_017337069.1">
    <property type="nucleotide sequence ID" value="NZ_CP010945.1"/>
</dbReference>
<dbReference type="Gene3D" id="3.50.50.60">
    <property type="entry name" value="FAD/NAD(P)-binding domain"/>
    <property type="match status" value="1"/>
</dbReference>
<dbReference type="OrthoDB" id="9773233at2"/>
<dbReference type="NCBIfam" id="NF040505">
    <property type="entry name" value="ArsO_flavin_mono"/>
    <property type="match status" value="1"/>
</dbReference>